<feature type="domain" description="Histone deacetylase" evidence="2">
    <location>
        <begin position="66"/>
        <end position="362"/>
    </location>
</feature>
<name>A0A7M5WZL0_9CNID</name>
<feature type="region of interest" description="Disordered" evidence="1">
    <location>
        <begin position="1"/>
        <end position="31"/>
    </location>
</feature>
<dbReference type="InterPro" id="IPR000286">
    <property type="entry name" value="HDACs"/>
</dbReference>
<evidence type="ECO:0000313" key="4">
    <source>
        <dbReference type="Proteomes" id="UP000594262"/>
    </source>
</evidence>
<dbReference type="OrthoDB" id="424012at2759"/>
<proteinExistence type="predicted"/>
<dbReference type="InterPro" id="IPR037138">
    <property type="entry name" value="His_deacetylse_dom_sf"/>
</dbReference>
<organism evidence="3 4">
    <name type="scientific">Clytia hemisphaerica</name>
    <dbReference type="NCBI Taxonomy" id="252671"/>
    <lineage>
        <taxon>Eukaryota</taxon>
        <taxon>Metazoa</taxon>
        <taxon>Cnidaria</taxon>
        <taxon>Hydrozoa</taxon>
        <taxon>Hydroidolina</taxon>
        <taxon>Leptothecata</taxon>
        <taxon>Obeliida</taxon>
        <taxon>Clytiidae</taxon>
        <taxon>Clytia</taxon>
    </lineage>
</organism>
<protein>
    <recommendedName>
        <fullName evidence="2">Histone deacetylase domain-containing protein</fullName>
    </recommendedName>
</protein>
<dbReference type="PANTHER" id="PTHR10625">
    <property type="entry name" value="HISTONE DEACETYLASE HDAC1-RELATED"/>
    <property type="match status" value="1"/>
</dbReference>
<accession>A0A7M5WZL0</accession>
<dbReference type="GO" id="GO:0004407">
    <property type="term" value="F:histone deacetylase activity"/>
    <property type="evidence" value="ECO:0007669"/>
    <property type="project" value="TreeGrafter"/>
</dbReference>
<dbReference type="Proteomes" id="UP000594262">
    <property type="component" value="Unplaced"/>
</dbReference>
<dbReference type="PANTHER" id="PTHR10625:SF38">
    <property type="entry name" value="HISTONE DEACETYLASE 6, ISOFORM G"/>
    <property type="match status" value="1"/>
</dbReference>
<dbReference type="EnsemblMetazoa" id="CLYHEMT015008.1">
    <property type="protein sequence ID" value="CLYHEMP015008.1"/>
    <property type="gene ID" value="CLYHEMG015008"/>
</dbReference>
<evidence type="ECO:0000256" key="1">
    <source>
        <dbReference type="SAM" id="MobiDB-lite"/>
    </source>
</evidence>
<dbReference type="RefSeq" id="XP_066914115.1">
    <property type="nucleotide sequence ID" value="XM_067058014.1"/>
</dbReference>
<dbReference type="Gene3D" id="3.40.800.20">
    <property type="entry name" value="Histone deacetylase domain"/>
    <property type="match status" value="1"/>
</dbReference>
<feature type="compositionally biased region" description="Basic and acidic residues" evidence="1">
    <location>
        <begin position="19"/>
        <end position="31"/>
    </location>
</feature>
<sequence>MSVEDLSKALDGISISNDNVKKPTGEDDEKHTKELLVVSQPDEKPSSKTGLIYDEKMTLYSCEFQHPECPERISRIYQKLIDEGLTERCTVLKSRPARNEEIITKHTEDHFDFIMSLVDKNKEELDRLACDLNSIYLHKDLTESALLSAGCTLELVDQILKGNLQNGAAIVRPPGHHATREQSMGFCHLNNVALAAVMAIEKYQLTRVLILDWDVHYGNATHKMFDDDPRVLYFSLHRYDHNSFWPNLEETNYDSVGIGPGTGYNMHVAWNKGKIKSTAYLYAFNNLLIPVLEDYEPELILISAGFDAGVGDPLGGCKVTPYGYAEMTKRLMKFANGKVALALEGGYNLSTISRAMASCVLTLLGDSVEPDFTNKPGPPSDSALRSICDRYKGVFEKPTFPYDFPPSCYIYGINKISNKA</sequence>
<evidence type="ECO:0000313" key="3">
    <source>
        <dbReference type="EnsemblMetazoa" id="CLYHEMP015008.1"/>
    </source>
</evidence>
<dbReference type="Pfam" id="PF00850">
    <property type="entry name" value="Hist_deacetyl"/>
    <property type="match status" value="1"/>
</dbReference>
<dbReference type="PRINTS" id="PR01270">
    <property type="entry name" value="HDASUPER"/>
</dbReference>
<dbReference type="InterPro" id="IPR023696">
    <property type="entry name" value="Ureohydrolase_dom_sf"/>
</dbReference>
<dbReference type="GO" id="GO:0000118">
    <property type="term" value="C:histone deacetylase complex"/>
    <property type="evidence" value="ECO:0007669"/>
    <property type="project" value="TreeGrafter"/>
</dbReference>
<keyword evidence="4" id="KW-1185">Reference proteome</keyword>
<evidence type="ECO:0000259" key="2">
    <source>
        <dbReference type="Pfam" id="PF00850"/>
    </source>
</evidence>
<dbReference type="GO" id="GO:0040029">
    <property type="term" value="P:epigenetic regulation of gene expression"/>
    <property type="evidence" value="ECO:0007669"/>
    <property type="project" value="TreeGrafter"/>
</dbReference>
<dbReference type="AlphaFoldDB" id="A0A7M5WZL0"/>
<dbReference type="SUPFAM" id="SSF52768">
    <property type="entry name" value="Arginase/deacetylase"/>
    <property type="match status" value="1"/>
</dbReference>
<dbReference type="InterPro" id="IPR023801">
    <property type="entry name" value="His_deacetylse_dom"/>
</dbReference>
<reference evidence="3" key="1">
    <citation type="submission" date="2021-01" db="UniProtKB">
        <authorList>
            <consortium name="EnsemblMetazoa"/>
        </authorList>
    </citation>
    <scope>IDENTIFICATION</scope>
</reference>
<dbReference type="GeneID" id="136801375"/>